<dbReference type="PANTHER" id="PTHR42872:SF6">
    <property type="entry name" value="PROTEIN-GLUTAMATE METHYLESTERASE_PROTEIN-GLUTAMINE GLUTAMINASE"/>
    <property type="match status" value="1"/>
</dbReference>
<evidence type="ECO:0000313" key="11">
    <source>
        <dbReference type="Proteomes" id="UP000231632"/>
    </source>
</evidence>
<proteinExistence type="inferred from homology"/>
<dbReference type="PROSITE" id="PS50122">
    <property type="entry name" value="CHEB"/>
    <property type="match status" value="1"/>
</dbReference>
<dbReference type="PANTHER" id="PTHR42872">
    <property type="entry name" value="PROTEIN-GLUTAMATE METHYLESTERASE/PROTEIN-GLUTAMINE GLUTAMINASE"/>
    <property type="match status" value="1"/>
</dbReference>
<dbReference type="CDD" id="cd17541">
    <property type="entry name" value="REC_CheB-like"/>
    <property type="match status" value="1"/>
</dbReference>
<dbReference type="SMART" id="SM00448">
    <property type="entry name" value="REC"/>
    <property type="match status" value="1"/>
</dbReference>
<dbReference type="NCBIfam" id="NF001965">
    <property type="entry name" value="PRK00742.1"/>
    <property type="match status" value="1"/>
</dbReference>
<dbReference type="GO" id="GO:0050568">
    <property type="term" value="F:protein-glutamine glutaminase activity"/>
    <property type="evidence" value="ECO:0007669"/>
    <property type="project" value="UniProtKB-UniRule"/>
</dbReference>
<comment type="caution">
    <text evidence="10">The sequence shown here is derived from an EMBL/GenBank/DDBJ whole genome shotgun (WGS) entry which is preliminary data.</text>
</comment>
<keyword evidence="2 5" id="KW-0145">Chemotaxis</keyword>
<evidence type="ECO:0000259" key="8">
    <source>
        <dbReference type="PROSITE" id="PS50110"/>
    </source>
</evidence>
<dbReference type="CDD" id="cd16432">
    <property type="entry name" value="CheB_Rec"/>
    <property type="match status" value="1"/>
</dbReference>
<name>A0A1L8CNN3_9PROT</name>
<reference evidence="10 11" key="1">
    <citation type="journal article" date="2017" name="Arch. Microbiol.">
        <title>Mariprofundus micogutta sp. nov., a novel iron-oxidizing zetaproteobacterium isolated from a deep-sea hydrothermal field at the Bayonnaise knoll of the Izu-Ogasawara arc, and a description of Mariprofundales ord. nov. and Zetaproteobacteria classis nov.</title>
        <authorList>
            <person name="Makita H."/>
            <person name="Tanaka E."/>
            <person name="Mitsunobu S."/>
            <person name="Miyazaki M."/>
            <person name="Nunoura T."/>
            <person name="Uematsu K."/>
            <person name="Takaki Y."/>
            <person name="Nishi S."/>
            <person name="Shimamura S."/>
            <person name="Takai K."/>
        </authorList>
    </citation>
    <scope>NUCLEOTIDE SEQUENCE [LARGE SCALE GENOMIC DNA]</scope>
    <source>
        <strain evidence="10 11">ET2</strain>
    </source>
</reference>
<dbReference type="PIRSF" id="PIRSF000876">
    <property type="entry name" value="RR_chemtxs_CheB"/>
    <property type="match status" value="1"/>
</dbReference>
<dbReference type="SUPFAM" id="SSF52172">
    <property type="entry name" value="CheY-like"/>
    <property type="match status" value="1"/>
</dbReference>
<keyword evidence="5 7" id="KW-0597">Phosphoprotein</keyword>
<dbReference type="RefSeq" id="WP_072659850.1">
    <property type="nucleotide sequence ID" value="NZ_BDFD01000012.1"/>
</dbReference>
<dbReference type="SUPFAM" id="SSF52738">
    <property type="entry name" value="Methylesterase CheB, C-terminal domain"/>
    <property type="match status" value="1"/>
</dbReference>
<dbReference type="EC" id="3.5.1.44" evidence="5"/>
<comment type="domain">
    <text evidence="5">Contains a C-terminal catalytic domain, and an N-terminal region which modulates catalytic activity.</text>
</comment>
<evidence type="ECO:0000259" key="9">
    <source>
        <dbReference type="PROSITE" id="PS50122"/>
    </source>
</evidence>
<keyword evidence="1 5" id="KW-0963">Cytoplasm</keyword>
<comment type="PTM">
    <text evidence="5">Phosphorylated by CheA. Phosphorylation of the N-terminal regulatory domain activates the methylesterase activity.</text>
</comment>
<dbReference type="InterPro" id="IPR001789">
    <property type="entry name" value="Sig_transdc_resp-reg_receiver"/>
</dbReference>
<gene>
    <name evidence="5" type="primary">cheB</name>
    <name evidence="10" type="ORF">MMIC_P1499</name>
</gene>
<dbReference type="EMBL" id="BDFD01000012">
    <property type="protein sequence ID" value="GAV20530.1"/>
    <property type="molecule type" value="Genomic_DNA"/>
</dbReference>
<dbReference type="Pfam" id="PF00072">
    <property type="entry name" value="Response_reg"/>
    <property type="match status" value="1"/>
</dbReference>
<evidence type="ECO:0000256" key="6">
    <source>
        <dbReference type="PROSITE-ProRule" id="PRU00050"/>
    </source>
</evidence>
<dbReference type="OrthoDB" id="5291131at2"/>
<feature type="active site" evidence="5 6">
    <location>
        <position position="189"/>
    </location>
</feature>
<evidence type="ECO:0000256" key="7">
    <source>
        <dbReference type="PROSITE-ProRule" id="PRU00169"/>
    </source>
</evidence>
<comment type="subcellular location">
    <subcellularLocation>
        <location evidence="5">Cytoplasm</location>
    </subcellularLocation>
</comment>
<dbReference type="Proteomes" id="UP000231632">
    <property type="component" value="Unassembled WGS sequence"/>
</dbReference>
<evidence type="ECO:0000256" key="5">
    <source>
        <dbReference type="HAMAP-Rule" id="MF_00099"/>
    </source>
</evidence>
<feature type="domain" description="CheB-type methylesterase" evidence="9">
    <location>
        <begin position="145"/>
        <end position="338"/>
    </location>
</feature>
<dbReference type="HAMAP" id="MF_00099">
    <property type="entry name" value="CheB_chemtxs"/>
    <property type="match status" value="1"/>
</dbReference>
<dbReference type="Pfam" id="PF01339">
    <property type="entry name" value="CheB_methylest"/>
    <property type="match status" value="1"/>
</dbReference>
<evidence type="ECO:0000256" key="4">
    <source>
        <dbReference type="ARBA" id="ARBA00048267"/>
    </source>
</evidence>
<dbReference type="GO" id="GO:0008984">
    <property type="term" value="F:protein-glutamate methylesterase activity"/>
    <property type="evidence" value="ECO:0007669"/>
    <property type="project" value="UniProtKB-UniRule"/>
</dbReference>
<dbReference type="AlphaFoldDB" id="A0A1L8CNN3"/>
<evidence type="ECO:0000256" key="1">
    <source>
        <dbReference type="ARBA" id="ARBA00022490"/>
    </source>
</evidence>
<feature type="active site" evidence="5 6">
    <location>
        <position position="162"/>
    </location>
</feature>
<keyword evidence="3 5" id="KW-0378">Hydrolase</keyword>
<accession>A0A1L8CNN3</accession>
<dbReference type="PROSITE" id="PS50110">
    <property type="entry name" value="RESPONSE_REGULATORY"/>
    <property type="match status" value="1"/>
</dbReference>
<dbReference type="GO" id="GO:0000156">
    <property type="term" value="F:phosphorelay response regulator activity"/>
    <property type="evidence" value="ECO:0007669"/>
    <property type="project" value="InterPro"/>
</dbReference>
<comment type="catalytic activity">
    <reaction evidence="4 5">
        <text>[protein]-L-glutamate 5-O-methyl ester + H2O = L-glutamyl-[protein] + methanol + H(+)</text>
        <dbReference type="Rhea" id="RHEA:23236"/>
        <dbReference type="Rhea" id="RHEA-COMP:10208"/>
        <dbReference type="Rhea" id="RHEA-COMP:10311"/>
        <dbReference type="ChEBI" id="CHEBI:15377"/>
        <dbReference type="ChEBI" id="CHEBI:15378"/>
        <dbReference type="ChEBI" id="CHEBI:17790"/>
        <dbReference type="ChEBI" id="CHEBI:29973"/>
        <dbReference type="ChEBI" id="CHEBI:82795"/>
        <dbReference type="EC" id="3.1.1.61"/>
    </reaction>
</comment>
<dbReference type="InterPro" id="IPR000673">
    <property type="entry name" value="Sig_transdc_resp-reg_Me-estase"/>
</dbReference>
<comment type="catalytic activity">
    <reaction evidence="5">
        <text>L-glutaminyl-[protein] + H2O = L-glutamyl-[protein] + NH4(+)</text>
        <dbReference type="Rhea" id="RHEA:16441"/>
        <dbReference type="Rhea" id="RHEA-COMP:10207"/>
        <dbReference type="Rhea" id="RHEA-COMP:10208"/>
        <dbReference type="ChEBI" id="CHEBI:15377"/>
        <dbReference type="ChEBI" id="CHEBI:28938"/>
        <dbReference type="ChEBI" id="CHEBI:29973"/>
        <dbReference type="ChEBI" id="CHEBI:30011"/>
        <dbReference type="EC" id="3.5.1.44"/>
    </reaction>
</comment>
<dbReference type="InterPro" id="IPR011006">
    <property type="entry name" value="CheY-like_superfamily"/>
</dbReference>
<comment type="similarity">
    <text evidence="5">Belongs to the CheB family.</text>
</comment>
<dbReference type="EC" id="3.1.1.61" evidence="5"/>
<feature type="modified residue" description="4-aspartylphosphate" evidence="5 7">
    <location>
        <position position="54"/>
    </location>
</feature>
<comment type="function">
    <text evidence="5">Involved in chemotaxis. Part of a chemotaxis signal transduction system that modulates chemotaxis in response to various stimuli. Catalyzes the demethylation of specific methylglutamate residues introduced into the chemoreceptors (methyl-accepting chemotaxis proteins or MCP) by CheR. Also mediates the irreversible deamidation of specific glutamine residues to glutamic acid.</text>
</comment>
<sequence length="347" mass="36822">MIRLLLVDDSKLYRRLLARALSGCNDIEIVGEAVDGQDALEKITRLKPDVITLDMNMPRMNGMETLAVLSVQHPAVKTIIVAAETRDDAERSVLALEAGAFGVVLKPKASESAPVKALTDELGPKVRAAAGRMQSMPGKTVIRRPRKSINRFTPDIIAIGSSTGGPAALHDVLTVVKADIPCPVVVVQHMPKLFVESLARRLDRDTRLNCCVAEDGTCLQAGQIYFAPGEAHLMVERNATGQLIARLNDGPAEHHCKPAVDVTLRSLHKLADRTHALVVILTGMGADGAAGAAALSKSGASVIAQDKESSVVWGMPGETVKLGAADEVLPLQQIGDAINRIALGLSK</sequence>
<dbReference type="InterPro" id="IPR035909">
    <property type="entry name" value="CheB_C"/>
</dbReference>
<feature type="domain" description="Response regulatory" evidence="8">
    <location>
        <begin position="3"/>
        <end position="121"/>
    </location>
</feature>
<dbReference type="Gene3D" id="3.40.50.2300">
    <property type="match status" value="1"/>
</dbReference>
<dbReference type="Gene3D" id="3.40.50.180">
    <property type="entry name" value="Methylesterase CheB, C-terminal domain"/>
    <property type="match status" value="1"/>
</dbReference>
<evidence type="ECO:0000256" key="2">
    <source>
        <dbReference type="ARBA" id="ARBA00022500"/>
    </source>
</evidence>
<keyword evidence="11" id="KW-1185">Reference proteome</keyword>
<dbReference type="GO" id="GO:0005737">
    <property type="term" value="C:cytoplasm"/>
    <property type="evidence" value="ECO:0007669"/>
    <property type="project" value="UniProtKB-SubCell"/>
</dbReference>
<dbReference type="GO" id="GO:0006935">
    <property type="term" value="P:chemotaxis"/>
    <property type="evidence" value="ECO:0007669"/>
    <property type="project" value="UniProtKB-UniRule"/>
</dbReference>
<dbReference type="InterPro" id="IPR008248">
    <property type="entry name" value="CheB-like"/>
</dbReference>
<evidence type="ECO:0000313" key="10">
    <source>
        <dbReference type="EMBL" id="GAV20530.1"/>
    </source>
</evidence>
<evidence type="ECO:0000256" key="3">
    <source>
        <dbReference type="ARBA" id="ARBA00022801"/>
    </source>
</evidence>
<dbReference type="STRING" id="1921010.MMIC_P1499"/>
<protein>
    <recommendedName>
        <fullName evidence="5">Protein-glutamate methylesterase/protein-glutamine glutaminase</fullName>
        <ecNumber evidence="5">3.1.1.61</ecNumber>
        <ecNumber evidence="5">3.5.1.44</ecNumber>
    </recommendedName>
</protein>
<organism evidence="10 11">
    <name type="scientific">Mariprofundus micogutta</name>
    <dbReference type="NCBI Taxonomy" id="1921010"/>
    <lineage>
        <taxon>Bacteria</taxon>
        <taxon>Pseudomonadati</taxon>
        <taxon>Pseudomonadota</taxon>
        <taxon>Candidatius Mariprofundia</taxon>
        <taxon>Mariprofundales</taxon>
        <taxon>Mariprofundaceae</taxon>
        <taxon>Mariprofundus</taxon>
    </lineage>
</organism>
<feature type="active site" evidence="5 6">
    <location>
        <position position="287"/>
    </location>
</feature>